<evidence type="ECO:0000313" key="1">
    <source>
        <dbReference type="EMBL" id="QEA06839.1"/>
    </source>
</evidence>
<reference evidence="1" key="1">
    <citation type="submission" date="2019-06" db="EMBL/GenBank/DDBJ databases">
        <authorList>
            <person name="Murdoch R.W."/>
            <person name="Fathepure B."/>
        </authorList>
    </citation>
    <scope>NUCLEOTIDE SEQUENCE</scope>
</reference>
<accession>A0A5B8RCH9</accession>
<protein>
    <submittedName>
        <fullName evidence="1">Uncharacterized protein</fullName>
    </submittedName>
</protein>
<dbReference type="AlphaFoldDB" id="A0A5B8RCH9"/>
<name>A0A5B8RCH9_9ZZZZ</name>
<gene>
    <name evidence="1" type="ORF">KBTEX_03180</name>
</gene>
<proteinExistence type="predicted"/>
<dbReference type="EMBL" id="MN079176">
    <property type="protein sequence ID" value="QEA06839.1"/>
    <property type="molecule type" value="Genomic_DNA"/>
</dbReference>
<sequence length="60" mass="6863">MSANELTVLNLNPTELERITRDARSLRAQTMRAGSARLWRSLLPGLTMRRPHPWLTVHVA</sequence>
<organism evidence="1">
    <name type="scientific">uncultured organism</name>
    <dbReference type="NCBI Taxonomy" id="155900"/>
    <lineage>
        <taxon>unclassified sequences</taxon>
        <taxon>environmental samples</taxon>
    </lineage>
</organism>